<organism evidence="2 3">
    <name type="scientific">Streptacidiphilus jeojiensis</name>
    <dbReference type="NCBI Taxonomy" id="3229225"/>
    <lineage>
        <taxon>Bacteria</taxon>
        <taxon>Bacillati</taxon>
        <taxon>Actinomycetota</taxon>
        <taxon>Actinomycetes</taxon>
        <taxon>Kitasatosporales</taxon>
        <taxon>Streptomycetaceae</taxon>
        <taxon>Streptacidiphilus</taxon>
    </lineage>
</organism>
<feature type="domain" description="Enoyl reductase (ER)" evidence="1">
    <location>
        <begin position="9"/>
        <end position="324"/>
    </location>
</feature>
<keyword evidence="2" id="KW-0560">Oxidoreductase</keyword>
<dbReference type="SMART" id="SM00829">
    <property type="entry name" value="PKS_ER"/>
    <property type="match status" value="1"/>
</dbReference>
<dbReference type="InterPro" id="IPR013149">
    <property type="entry name" value="ADH-like_C"/>
</dbReference>
<dbReference type="SUPFAM" id="SSF51735">
    <property type="entry name" value="NAD(P)-binding Rossmann-fold domains"/>
    <property type="match status" value="1"/>
</dbReference>
<accession>A0ABV6XEQ1</accession>
<comment type="caution">
    <text evidence="2">The sequence shown here is derived from an EMBL/GenBank/DDBJ whole genome shotgun (WGS) entry which is preliminary data.</text>
</comment>
<keyword evidence="3" id="KW-1185">Reference proteome</keyword>
<name>A0ABV6XEQ1_9ACTN</name>
<dbReference type="Pfam" id="PF00107">
    <property type="entry name" value="ADH_zinc_N"/>
    <property type="match status" value="1"/>
</dbReference>
<dbReference type="SUPFAM" id="SSF50129">
    <property type="entry name" value="GroES-like"/>
    <property type="match status" value="1"/>
</dbReference>
<dbReference type="InterPro" id="IPR051397">
    <property type="entry name" value="Zn-ADH-like_protein"/>
</dbReference>
<proteinExistence type="predicted"/>
<dbReference type="InterPro" id="IPR011032">
    <property type="entry name" value="GroES-like_sf"/>
</dbReference>
<evidence type="ECO:0000313" key="2">
    <source>
        <dbReference type="EMBL" id="MFC1436736.1"/>
    </source>
</evidence>
<dbReference type="GO" id="GO:0016491">
    <property type="term" value="F:oxidoreductase activity"/>
    <property type="evidence" value="ECO:0007669"/>
    <property type="project" value="UniProtKB-KW"/>
</dbReference>
<dbReference type="Gene3D" id="3.90.180.10">
    <property type="entry name" value="Medium-chain alcohol dehydrogenases, catalytic domain"/>
    <property type="match status" value="1"/>
</dbReference>
<dbReference type="PANTHER" id="PTHR43677">
    <property type="entry name" value="SHORT-CHAIN DEHYDROGENASE/REDUCTASE"/>
    <property type="match status" value="1"/>
</dbReference>
<dbReference type="CDD" id="cd08241">
    <property type="entry name" value="QOR1"/>
    <property type="match status" value="1"/>
</dbReference>
<dbReference type="InterPro" id="IPR013154">
    <property type="entry name" value="ADH-like_N"/>
</dbReference>
<reference evidence="2 3" key="1">
    <citation type="submission" date="2024-06" db="EMBL/GenBank/DDBJ databases">
        <authorList>
            <person name="Lee S.D."/>
        </authorList>
    </citation>
    <scope>NUCLEOTIDE SEQUENCE [LARGE SCALE GENOMIC DNA]</scope>
    <source>
        <strain evidence="2 3">N1-10</strain>
    </source>
</reference>
<dbReference type="RefSeq" id="WP_380561578.1">
    <property type="nucleotide sequence ID" value="NZ_JBEUKS010000001.1"/>
</dbReference>
<dbReference type="InterPro" id="IPR036291">
    <property type="entry name" value="NAD(P)-bd_dom_sf"/>
</dbReference>
<protein>
    <submittedName>
        <fullName evidence="2">NADPH:quinone oxidoreductase family protein</fullName>
        <ecNumber evidence="2">1.-.-.-</ecNumber>
    </submittedName>
</protein>
<dbReference type="PANTHER" id="PTHR43677:SF4">
    <property type="entry name" value="QUINONE OXIDOREDUCTASE-LIKE PROTEIN 2"/>
    <property type="match status" value="1"/>
</dbReference>
<evidence type="ECO:0000259" key="1">
    <source>
        <dbReference type="SMART" id="SM00829"/>
    </source>
</evidence>
<dbReference type="Gene3D" id="3.40.50.720">
    <property type="entry name" value="NAD(P)-binding Rossmann-like Domain"/>
    <property type="match status" value="1"/>
</dbReference>
<evidence type="ECO:0000313" key="3">
    <source>
        <dbReference type="Proteomes" id="UP001592581"/>
    </source>
</evidence>
<dbReference type="EMBL" id="JBEUKS010000001">
    <property type="protein sequence ID" value="MFC1436736.1"/>
    <property type="molecule type" value="Genomic_DNA"/>
</dbReference>
<dbReference type="InterPro" id="IPR020843">
    <property type="entry name" value="ER"/>
</dbReference>
<dbReference type="EC" id="1.-.-.-" evidence="2"/>
<dbReference type="Proteomes" id="UP001592581">
    <property type="component" value="Unassembled WGS sequence"/>
</dbReference>
<sequence>MMRAWQVHGHGEPAQVLRQVTVDQPEPGPGQLRLRVAAAGIGLPDVLMCRGSYPLTPGLPFTPGQEVTGTVTAVGAGVGLPIGSRVMAVTAFTEGHGGFAEECLAPADSAFPVPDGLDDVAAAGFWIPHLTGWLALVERGRLAPGEHLAVLGAAGGSGIAAVQLGRALGARVVAVVSDEERARFCRGLGAHASVVYRDGPLSAALRQATDGHGPDLVFDPVGGALASDAAAALARGGRLLSVGFASGAWPEITADRFVLGNTSLVGVFAGGYSRAELDDVHTRLTALVADGSLRTAVGPAVDFDSLPQALQRLADRSVIGKLVLGGI</sequence>
<gene>
    <name evidence="2" type="ORF">ABUW04_00565</name>
</gene>
<dbReference type="Pfam" id="PF08240">
    <property type="entry name" value="ADH_N"/>
    <property type="match status" value="1"/>
</dbReference>